<evidence type="ECO:0000313" key="3">
    <source>
        <dbReference type="Proteomes" id="UP000198402"/>
    </source>
</evidence>
<dbReference type="EMBL" id="BCMG01000007">
    <property type="protein sequence ID" value="GAX01458.1"/>
    <property type="molecule type" value="Genomic_DNA"/>
</dbReference>
<gene>
    <name evidence="2" type="ORF">IWT126_01499</name>
</gene>
<protein>
    <submittedName>
        <fullName evidence="2">Membrane protein</fullName>
    </submittedName>
</protein>
<dbReference type="RefSeq" id="WP_089136784.1">
    <property type="nucleotide sequence ID" value="NZ_BCMG01000007.1"/>
</dbReference>
<dbReference type="OrthoDB" id="7057004at2"/>
<dbReference type="AlphaFoldDB" id="A0A1Z5IIK0"/>
<dbReference type="PANTHER" id="PTHR37314:SF4">
    <property type="entry name" value="UPF0700 TRANSMEMBRANE PROTEIN YOAK"/>
    <property type="match status" value="1"/>
</dbReference>
<accession>A0A1Z5IIK0</accession>
<reference evidence="2 3" key="1">
    <citation type="submission" date="2015-11" db="EMBL/GenBank/DDBJ databases">
        <title>Draft genome sequences of new species of the genus Lactobacillus isolated from orchardgrass silage.</title>
        <authorList>
            <person name="Tohno M."/>
            <person name="Tanizawa Y."/>
            <person name="Arita M."/>
        </authorList>
    </citation>
    <scope>NUCLEOTIDE SEQUENCE [LARGE SCALE GENOMIC DNA]</scope>
    <source>
        <strain evidence="2 3">IWT126</strain>
    </source>
</reference>
<feature type="transmembrane region" description="Helical" evidence="1">
    <location>
        <begin position="204"/>
        <end position="221"/>
    </location>
</feature>
<name>A0A1Z5IIK0_9LACO</name>
<keyword evidence="1" id="KW-1133">Transmembrane helix</keyword>
<keyword evidence="1" id="KW-0472">Membrane</keyword>
<dbReference type="Proteomes" id="UP000198402">
    <property type="component" value="Unassembled WGS sequence"/>
</dbReference>
<proteinExistence type="predicted"/>
<feature type="transmembrane region" description="Helical" evidence="1">
    <location>
        <begin position="93"/>
        <end position="111"/>
    </location>
</feature>
<dbReference type="STRING" id="1302250.GCA_001313225_01181"/>
<feature type="transmembrane region" description="Helical" evidence="1">
    <location>
        <begin position="61"/>
        <end position="81"/>
    </location>
</feature>
<dbReference type="InterPro" id="IPR010699">
    <property type="entry name" value="DUF1275"/>
</dbReference>
<evidence type="ECO:0000313" key="2">
    <source>
        <dbReference type="EMBL" id="GAX01458.1"/>
    </source>
</evidence>
<evidence type="ECO:0000256" key="1">
    <source>
        <dbReference type="SAM" id="Phobius"/>
    </source>
</evidence>
<sequence length="230" mass="24707">MLNYTAQPTHDRLPVGALLAAAAGGLDAYTYLQHGEVFAGLQTGNLILLGASIGQSQFARMAQYATSIMMFMVGTIIARIIQKHWPLRLLPTVSRSGFIITYEIILLLIAGTFSSSWPNMLITGLLSMVAAAQLQEFRQLNGGPFTSLMMTGNLRTLAESIYDGVAGHDKQAVTKGLTIGTIILSFVAGAGVTALLTLTWHGHTIWLSAVILVITLIVSHLERRTKKAVG</sequence>
<dbReference type="PANTHER" id="PTHR37314">
    <property type="entry name" value="SLR0142 PROTEIN"/>
    <property type="match status" value="1"/>
</dbReference>
<comment type="caution">
    <text evidence="2">The sequence shown here is derived from an EMBL/GenBank/DDBJ whole genome shotgun (WGS) entry which is preliminary data.</text>
</comment>
<feature type="transmembrane region" description="Helical" evidence="1">
    <location>
        <begin position="177"/>
        <end position="198"/>
    </location>
</feature>
<dbReference type="Pfam" id="PF06912">
    <property type="entry name" value="DUF1275"/>
    <property type="match status" value="1"/>
</dbReference>
<organism evidence="2 3">
    <name type="scientific">Secundilactobacillus silagei JCM 19001</name>
    <dbReference type="NCBI Taxonomy" id="1302250"/>
    <lineage>
        <taxon>Bacteria</taxon>
        <taxon>Bacillati</taxon>
        <taxon>Bacillota</taxon>
        <taxon>Bacilli</taxon>
        <taxon>Lactobacillales</taxon>
        <taxon>Lactobacillaceae</taxon>
        <taxon>Secundilactobacillus</taxon>
    </lineage>
</organism>
<keyword evidence="3" id="KW-1185">Reference proteome</keyword>
<keyword evidence="1" id="KW-0812">Transmembrane</keyword>